<evidence type="ECO:0000313" key="3">
    <source>
        <dbReference type="Proteomes" id="UP000274786"/>
    </source>
</evidence>
<name>A0A498CEV3_9GAMM</name>
<feature type="region of interest" description="Disordered" evidence="1">
    <location>
        <begin position="1"/>
        <end position="20"/>
    </location>
</feature>
<proteinExistence type="predicted"/>
<accession>A0A498CEV3</accession>
<organism evidence="2 3">
    <name type="scientific">Stenotrophomonas rhizophila</name>
    <dbReference type="NCBI Taxonomy" id="216778"/>
    <lineage>
        <taxon>Bacteria</taxon>
        <taxon>Pseudomonadati</taxon>
        <taxon>Pseudomonadota</taxon>
        <taxon>Gammaproteobacteria</taxon>
        <taxon>Lysobacterales</taxon>
        <taxon>Lysobacteraceae</taxon>
        <taxon>Stenotrophomonas</taxon>
    </lineage>
</organism>
<evidence type="ECO:0000313" key="2">
    <source>
        <dbReference type="EMBL" id="RLK53419.1"/>
    </source>
</evidence>
<dbReference type="Proteomes" id="UP000274786">
    <property type="component" value="Unassembled WGS sequence"/>
</dbReference>
<gene>
    <name evidence="2" type="ORF">BCL79_2725</name>
</gene>
<comment type="caution">
    <text evidence="2">The sequence shown here is derived from an EMBL/GenBank/DDBJ whole genome shotgun (WGS) entry which is preliminary data.</text>
</comment>
<sequence length="143" mass="16051">METVMDQPVSSTQPSAHPADEIREQRNIAIILRTHLLNQGLDMPGCETAYMADFWVSKDCQTAWEAARRHQLMLLGDALDIVPTGRDARSDRSGMTSLELQRRRDARQELIDRVRGLVNPFAVDSLLPADQILRGNADLERAA</sequence>
<dbReference type="EMBL" id="RCDC01000005">
    <property type="protein sequence ID" value="RLK53419.1"/>
    <property type="molecule type" value="Genomic_DNA"/>
</dbReference>
<dbReference type="AlphaFoldDB" id="A0A498CEV3"/>
<reference evidence="2 3" key="1">
    <citation type="submission" date="2018-10" db="EMBL/GenBank/DDBJ databases">
        <title>Comparative analysis of microorganisms from saline springs in Andes Mountain Range, Colombia.</title>
        <authorList>
            <person name="Rubin E."/>
        </authorList>
    </citation>
    <scope>NUCLEOTIDE SEQUENCE [LARGE SCALE GENOMIC DNA]</scope>
    <source>
        <strain evidence="2 3">USBA GBX 843</strain>
    </source>
</reference>
<protein>
    <submittedName>
        <fullName evidence="2">Uncharacterized protein</fullName>
    </submittedName>
</protein>
<evidence type="ECO:0000256" key="1">
    <source>
        <dbReference type="SAM" id="MobiDB-lite"/>
    </source>
</evidence>